<feature type="compositionally biased region" description="Low complexity" evidence="1">
    <location>
        <begin position="288"/>
        <end position="298"/>
    </location>
</feature>
<feature type="compositionally biased region" description="Basic and acidic residues" evidence="1">
    <location>
        <begin position="271"/>
        <end position="286"/>
    </location>
</feature>
<feature type="region of interest" description="Disordered" evidence="1">
    <location>
        <begin position="271"/>
        <end position="391"/>
    </location>
</feature>
<sequence>MLEYTDMSMKKQRKCVPGIWTLIVAVLLFAMTLMGVALLEANRAQSGDVFLVRRLWAKFGAATNASDGAVAATVERIARDAMNASRTTATGRSNNYYEEQQAVVVKEEDAPPAMAERIDSFGPPQGRSYEMDSSYDAADDYGGEQFDSAEEAGEGRAAQGRPKDSYYAQWQYATQTTAPPGSNNRKLQPAGNRSPYAAYDEVYDYPMGFQPRPQEQPVSKQAVSTSPAHAVAYAPVSTESSLVTFLKTLKQMWDLYQAVMSAWSSVAERHQQSGEQLKKERQEKQRLRQQQQQQQQQENKSRINSKKPQRGNGNKDAKPNQNKKAKTTTTTTSTSTSSSSSNSDEAEEATTTSVAIVNAVKANATADSAQESSERGMRHKREPEAASTDVGEGRYIKGDPLKGYYDFVITEGSYKFWAAFQVGTALLIIYSTFAAIYYSKVNPLTSDYDYQDYLGAGRSMTGGDADFVDDSEPSTQTKSTSRIMDWLPRTAHSLKFILDAIDKMPLDHGHKEETGWSTGNSDTTDDATEAST</sequence>
<feature type="compositionally biased region" description="Low complexity" evidence="1">
    <location>
        <begin position="327"/>
        <end position="353"/>
    </location>
</feature>
<keyword evidence="2" id="KW-0812">Transmembrane</keyword>
<keyword evidence="2" id="KW-0472">Membrane</keyword>
<dbReference type="RefSeq" id="XP_017858672.1">
    <property type="nucleotide sequence ID" value="XM_018003183.1"/>
</dbReference>
<feature type="compositionally biased region" description="Acidic residues" evidence="1">
    <location>
        <begin position="137"/>
        <end position="152"/>
    </location>
</feature>
<evidence type="ECO:0000313" key="3">
    <source>
        <dbReference type="Proteomes" id="UP000694904"/>
    </source>
</evidence>
<keyword evidence="2" id="KW-1133">Transmembrane helix</keyword>
<feature type="compositionally biased region" description="Acidic residues" evidence="1">
    <location>
        <begin position="523"/>
        <end position="532"/>
    </location>
</feature>
<feature type="transmembrane region" description="Helical" evidence="2">
    <location>
        <begin position="416"/>
        <end position="438"/>
    </location>
</feature>
<feature type="compositionally biased region" description="Polar residues" evidence="1">
    <location>
        <begin position="174"/>
        <end position="186"/>
    </location>
</feature>
<evidence type="ECO:0000256" key="2">
    <source>
        <dbReference type="SAM" id="Phobius"/>
    </source>
</evidence>
<keyword evidence="3" id="KW-1185">Reference proteome</keyword>
<evidence type="ECO:0000256" key="1">
    <source>
        <dbReference type="SAM" id="MobiDB-lite"/>
    </source>
</evidence>
<feature type="region of interest" description="Disordered" evidence="1">
    <location>
        <begin position="174"/>
        <end position="193"/>
    </location>
</feature>
<reference evidence="4" key="3">
    <citation type="submission" date="2025-08" db="UniProtKB">
        <authorList>
            <consortium name="RefSeq"/>
        </authorList>
    </citation>
    <scope>IDENTIFICATION</scope>
    <source>
        <tissue evidence="4">Whole organism</tissue>
    </source>
</reference>
<dbReference type="Proteomes" id="UP000694904">
    <property type="component" value="Chromosome 3"/>
</dbReference>
<reference evidence="3" key="2">
    <citation type="journal article" date="2016" name="G3 (Bethesda)">
        <title>Genome Evolution in Three Species of Cactophilic Drosophila.</title>
        <authorList>
            <person name="Sanchez-Flores A."/>
            <person name="Penazola F."/>
            <person name="Carpinteyro-Ponce J."/>
            <person name="Nazario-Yepiz N."/>
            <person name="Abreu-Goodger C."/>
            <person name="Machado C.A."/>
            <person name="Markow T.A."/>
        </authorList>
    </citation>
    <scope>NUCLEOTIDE SEQUENCE [LARGE SCALE GENOMIC DNA]</scope>
</reference>
<feature type="compositionally biased region" description="Basic and acidic residues" evidence="1">
    <location>
        <begin position="372"/>
        <end position="384"/>
    </location>
</feature>
<reference evidence="3" key="1">
    <citation type="journal article" date="1997" name="Nucleic Acids Res.">
        <title>tRNAscan-SE: a program for improved detection of transfer RNA genes in genomic sequence.</title>
        <authorList>
            <person name="Lowe T.M."/>
            <person name="Eddy S.R."/>
        </authorList>
    </citation>
    <scope>NUCLEOTIDE SEQUENCE [LARGE SCALE GENOMIC DNA]</scope>
</reference>
<feature type="transmembrane region" description="Helical" evidence="2">
    <location>
        <begin position="20"/>
        <end position="39"/>
    </location>
</feature>
<evidence type="ECO:0000313" key="4">
    <source>
        <dbReference type="RefSeq" id="XP_017858672.1"/>
    </source>
</evidence>
<organism evidence="3 4">
    <name type="scientific">Drosophila arizonae</name>
    <name type="common">Fruit fly</name>
    <dbReference type="NCBI Taxonomy" id="7263"/>
    <lineage>
        <taxon>Eukaryota</taxon>
        <taxon>Metazoa</taxon>
        <taxon>Ecdysozoa</taxon>
        <taxon>Arthropoda</taxon>
        <taxon>Hexapoda</taxon>
        <taxon>Insecta</taxon>
        <taxon>Pterygota</taxon>
        <taxon>Neoptera</taxon>
        <taxon>Endopterygota</taxon>
        <taxon>Diptera</taxon>
        <taxon>Brachycera</taxon>
        <taxon>Muscomorpha</taxon>
        <taxon>Ephydroidea</taxon>
        <taxon>Drosophilidae</taxon>
        <taxon>Drosophila</taxon>
    </lineage>
</organism>
<protein>
    <submittedName>
        <fullName evidence="4">Uncharacterized protein LOC108610834</fullName>
    </submittedName>
</protein>
<gene>
    <name evidence="4" type="primary">LOC108610834</name>
</gene>
<feature type="region of interest" description="Disordered" evidence="1">
    <location>
        <begin position="117"/>
        <end position="162"/>
    </location>
</feature>
<proteinExistence type="predicted"/>
<dbReference type="GeneID" id="108610834"/>
<feature type="region of interest" description="Disordered" evidence="1">
    <location>
        <begin position="509"/>
        <end position="532"/>
    </location>
</feature>
<accession>A0ABM1NUN6</accession>
<name>A0ABM1NUN6_DROAR</name>